<keyword evidence="5" id="KW-1185">Reference proteome</keyword>
<evidence type="ECO:0000259" key="3">
    <source>
        <dbReference type="PROSITE" id="PS50093"/>
    </source>
</evidence>
<evidence type="ECO:0000313" key="4">
    <source>
        <dbReference type="EMBL" id="MFC0530437.1"/>
    </source>
</evidence>
<gene>
    <name evidence="4" type="ORF">ACFFIA_22500</name>
</gene>
<dbReference type="SMART" id="SM00089">
    <property type="entry name" value="PKD"/>
    <property type="match status" value="1"/>
</dbReference>
<dbReference type="Gene3D" id="2.60.40.10">
    <property type="entry name" value="Immunoglobulins"/>
    <property type="match status" value="1"/>
</dbReference>
<evidence type="ECO:0000313" key="5">
    <source>
        <dbReference type="Proteomes" id="UP001589867"/>
    </source>
</evidence>
<sequence>MPSHRRVTAAFVTATLAVGALAVIERAPEPAAAAAVLPSGFQEQTVYSGLTLPMNIEFAPDGRVFVAEKGGRIVVYDNLADTTPTTFANLAANVHNQNDRGLLGLALHPRFPTEPWVYVLYTYDAPPGQSAPVWNDNCGAVGGANGGRCVVTARLSRLQAAGNVMTGGEQVFIHDWCQQYPSHSVGDLRFGADGMLYVSAGDGASYNFVDYGQLGSPPNPCSDPPNEGGALRAQDVRGTADPTGLDGTILRLDPATGLAAPGNPLGASADVNARRIVAHGLRNPYRFAMRPGTNELWLGDVGWGTWEELNRLVDPVTGVTNFGWPCFEGAGRQDGYDGANLPLCESLYTAGGTTAPYYAYGHFAPVVAGEACPIGGSSISGVQFYPSAGPYPAAYRGGVFFADYSRNCIWAMLPSATSAGLPDPANRLTFVSGAATPVDLAIGPGGELYYVDIAGGTVRRIRYFAGNQPPVATIAATPTSGAAPLTVQFDGSASSDVDPADQGRLRYEWDFTDDGTVDATTARASHTYPAGGPYTARLRVYDTLGASGTRTVAIQSGNGAPVAVIDSPAASLTWKVGDTITFSGRATDPQQGTLPASALRWRLLQHHCVAPTNCHVHAYQDWVGVAGASFPAPDHEYPSYLELVLTATDASGLASTTSVRLNPRTVNLTFASSPPGLRVAVGSTAQVTPFTRTVIQGSATSVSAVTPQVLGGTTYTFANWSDRGGQTHVITAPTTATTYTASFASAIRVPRANLRVRSFDSQETVGEDGRATNAIDGNRATFWHTRWQGASPPHPHEIQLDLGRTYAVTTLFYLPRQNLDYGRIAAYEVHVSTDGTNWGTPVATGRFVNSTAEQAAAFASRPARYVRLRALGEVNNRAWTTVAELAVGVIARLPQSSIRVRAVDSEETAGEDGRAVNVLDGNPATFWHTRWQGASPPHPHQIELDLGAIRSVSCVHVLPRQNLRNGRIARYEVYTATDPNVWTTPAASGTWPDGTAEREACFTTRSARYIRVRALSEVNGSPWTAAAEITVAGV</sequence>
<name>A0ABV6M6W2_9ACTN</name>
<dbReference type="InterPro" id="IPR011041">
    <property type="entry name" value="Quinoprot_gluc/sorb_DH_b-prop"/>
</dbReference>
<feature type="domain" description="PKD" evidence="3">
    <location>
        <begin position="470"/>
        <end position="555"/>
    </location>
</feature>
<accession>A0ABV6M6W2</accession>
<dbReference type="Gene3D" id="2.120.10.30">
    <property type="entry name" value="TolB, C-terminal domain"/>
    <property type="match status" value="1"/>
</dbReference>
<dbReference type="SUPFAM" id="SSF49785">
    <property type="entry name" value="Galactose-binding domain-like"/>
    <property type="match status" value="2"/>
</dbReference>
<dbReference type="RefSeq" id="WP_377253594.1">
    <property type="nucleotide sequence ID" value="NZ_JBHLUH010000046.1"/>
</dbReference>
<proteinExistence type="predicted"/>
<evidence type="ECO:0000256" key="1">
    <source>
        <dbReference type="SAM" id="SignalP"/>
    </source>
</evidence>
<dbReference type="InterPro" id="IPR035986">
    <property type="entry name" value="PKD_dom_sf"/>
</dbReference>
<organism evidence="4 5">
    <name type="scientific">Phytohabitans kaempferiae</name>
    <dbReference type="NCBI Taxonomy" id="1620943"/>
    <lineage>
        <taxon>Bacteria</taxon>
        <taxon>Bacillati</taxon>
        <taxon>Actinomycetota</taxon>
        <taxon>Actinomycetes</taxon>
        <taxon>Micromonosporales</taxon>
        <taxon>Micromonosporaceae</taxon>
    </lineage>
</organism>
<dbReference type="PROSITE" id="PS50022">
    <property type="entry name" value="FA58C_3"/>
    <property type="match status" value="2"/>
</dbReference>
<dbReference type="InterPro" id="IPR008979">
    <property type="entry name" value="Galactose-bd-like_sf"/>
</dbReference>
<dbReference type="PROSITE" id="PS50093">
    <property type="entry name" value="PKD"/>
    <property type="match status" value="1"/>
</dbReference>
<dbReference type="SMART" id="SM00231">
    <property type="entry name" value="FA58C"/>
    <property type="match status" value="2"/>
</dbReference>
<dbReference type="InterPro" id="IPR011042">
    <property type="entry name" value="6-blade_b-propeller_TolB-like"/>
</dbReference>
<feature type="domain" description="F5/8 type C" evidence="2">
    <location>
        <begin position="882"/>
        <end position="1034"/>
    </location>
</feature>
<dbReference type="CDD" id="cd00146">
    <property type="entry name" value="PKD"/>
    <property type="match status" value="1"/>
</dbReference>
<dbReference type="PANTHER" id="PTHR19328:SF13">
    <property type="entry name" value="HIPL1 PROTEIN"/>
    <property type="match status" value="1"/>
</dbReference>
<evidence type="ECO:0000259" key="2">
    <source>
        <dbReference type="PROSITE" id="PS50022"/>
    </source>
</evidence>
<dbReference type="InterPro" id="IPR012938">
    <property type="entry name" value="Glc/Sorbosone_DH"/>
</dbReference>
<comment type="caution">
    <text evidence="4">The sequence shown here is derived from an EMBL/GenBank/DDBJ whole genome shotgun (WGS) entry which is preliminary data.</text>
</comment>
<keyword evidence="1" id="KW-0732">Signal</keyword>
<dbReference type="InterPro" id="IPR000421">
    <property type="entry name" value="FA58C"/>
</dbReference>
<dbReference type="SUPFAM" id="SSF50952">
    <property type="entry name" value="Soluble quinoprotein glucose dehydrogenase"/>
    <property type="match status" value="1"/>
</dbReference>
<dbReference type="PANTHER" id="PTHR19328">
    <property type="entry name" value="HEDGEHOG-INTERACTING PROTEIN"/>
    <property type="match status" value="1"/>
</dbReference>
<dbReference type="InterPro" id="IPR000601">
    <property type="entry name" value="PKD_dom"/>
</dbReference>
<feature type="domain" description="F5/8 type C" evidence="2">
    <location>
        <begin position="736"/>
        <end position="868"/>
    </location>
</feature>
<dbReference type="Pfam" id="PF18911">
    <property type="entry name" value="PKD_4"/>
    <property type="match status" value="1"/>
</dbReference>
<dbReference type="EMBL" id="JBHLUH010000046">
    <property type="protein sequence ID" value="MFC0530437.1"/>
    <property type="molecule type" value="Genomic_DNA"/>
</dbReference>
<feature type="chain" id="PRO_5046319596" evidence="1">
    <location>
        <begin position="23"/>
        <end position="1034"/>
    </location>
</feature>
<protein>
    <submittedName>
        <fullName evidence="4">Discoidin domain-containing protein</fullName>
    </submittedName>
</protein>
<dbReference type="InterPro" id="IPR022409">
    <property type="entry name" value="PKD/Chitinase_dom"/>
</dbReference>
<dbReference type="SUPFAM" id="SSF49299">
    <property type="entry name" value="PKD domain"/>
    <property type="match status" value="1"/>
</dbReference>
<dbReference type="InterPro" id="IPR013783">
    <property type="entry name" value="Ig-like_fold"/>
</dbReference>
<reference evidence="4 5" key="1">
    <citation type="submission" date="2024-09" db="EMBL/GenBank/DDBJ databases">
        <authorList>
            <person name="Sun Q."/>
            <person name="Mori K."/>
        </authorList>
    </citation>
    <scope>NUCLEOTIDE SEQUENCE [LARGE SCALE GENOMIC DNA]</scope>
    <source>
        <strain evidence="4 5">TBRC 3947</strain>
    </source>
</reference>
<feature type="signal peptide" evidence="1">
    <location>
        <begin position="1"/>
        <end position="22"/>
    </location>
</feature>
<dbReference type="Proteomes" id="UP001589867">
    <property type="component" value="Unassembled WGS sequence"/>
</dbReference>
<dbReference type="Pfam" id="PF07995">
    <property type="entry name" value="GSDH"/>
    <property type="match status" value="1"/>
</dbReference>
<dbReference type="Gene3D" id="2.60.120.260">
    <property type="entry name" value="Galactose-binding domain-like"/>
    <property type="match status" value="2"/>
</dbReference>
<dbReference type="Pfam" id="PF00754">
    <property type="entry name" value="F5_F8_type_C"/>
    <property type="match status" value="2"/>
</dbReference>